<feature type="region of interest" description="Disordered" evidence="5">
    <location>
        <begin position="448"/>
        <end position="474"/>
    </location>
</feature>
<feature type="transmembrane region" description="Helical" evidence="6">
    <location>
        <begin position="232"/>
        <end position="255"/>
    </location>
</feature>
<accession>A0AAD9JHG1</accession>
<organism evidence="7 8">
    <name type="scientific">Paralvinella palmiformis</name>
    <dbReference type="NCBI Taxonomy" id="53620"/>
    <lineage>
        <taxon>Eukaryota</taxon>
        <taxon>Metazoa</taxon>
        <taxon>Spiralia</taxon>
        <taxon>Lophotrochozoa</taxon>
        <taxon>Annelida</taxon>
        <taxon>Polychaeta</taxon>
        <taxon>Sedentaria</taxon>
        <taxon>Canalipalpata</taxon>
        <taxon>Terebellida</taxon>
        <taxon>Terebelliformia</taxon>
        <taxon>Alvinellidae</taxon>
        <taxon>Paralvinella</taxon>
    </lineage>
</organism>
<evidence type="ECO:0000313" key="8">
    <source>
        <dbReference type="Proteomes" id="UP001208570"/>
    </source>
</evidence>
<name>A0AAD9JHG1_9ANNE</name>
<evidence type="ECO:0000256" key="6">
    <source>
        <dbReference type="SAM" id="Phobius"/>
    </source>
</evidence>
<dbReference type="InterPro" id="IPR005178">
    <property type="entry name" value="Ostalpha/TMEM184C"/>
</dbReference>
<feature type="compositionally biased region" description="Polar residues" evidence="5">
    <location>
        <begin position="489"/>
        <end position="510"/>
    </location>
</feature>
<proteinExistence type="predicted"/>
<evidence type="ECO:0000256" key="3">
    <source>
        <dbReference type="ARBA" id="ARBA00022989"/>
    </source>
</evidence>
<keyword evidence="8" id="KW-1185">Reference proteome</keyword>
<keyword evidence="2 6" id="KW-0812">Transmembrane</keyword>
<dbReference type="AlphaFoldDB" id="A0AAD9JHG1"/>
<keyword evidence="4 6" id="KW-0472">Membrane</keyword>
<dbReference type="GO" id="GO:0016020">
    <property type="term" value="C:membrane"/>
    <property type="evidence" value="ECO:0007669"/>
    <property type="project" value="UniProtKB-SubCell"/>
</dbReference>
<evidence type="ECO:0000256" key="4">
    <source>
        <dbReference type="ARBA" id="ARBA00023136"/>
    </source>
</evidence>
<gene>
    <name evidence="7" type="ORF">LSH36_320g01001</name>
</gene>
<dbReference type="Proteomes" id="UP001208570">
    <property type="component" value="Unassembled WGS sequence"/>
</dbReference>
<feature type="transmembrane region" description="Helical" evidence="6">
    <location>
        <begin position="139"/>
        <end position="161"/>
    </location>
</feature>
<comment type="caution">
    <text evidence="7">The sequence shown here is derived from an EMBL/GenBank/DDBJ whole genome shotgun (WGS) entry which is preliminary data.</text>
</comment>
<reference evidence="7" key="1">
    <citation type="journal article" date="2023" name="Mol. Biol. Evol.">
        <title>Third-Generation Sequencing Reveals the Adaptive Role of the Epigenome in Three Deep-Sea Polychaetes.</title>
        <authorList>
            <person name="Perez M."/>
            <person name="Aroh O."/>
            <person name="Sun Y."/>
            <person name="Lan Y."/>
            <person name="Juniper S.K."/>
            <person name="Young C.R."/>
            <person name="Angers B."/>
            <person name="Qian P.Y."/>
        </authorList>
    </citation>
    <scope>NUCLEOTIDE SEQUENCE</scope>
    <source>
        <strain evidence="7">P08H-3</strain>
    </source>
</reference>
<feature type="compositionally biased region" description="Polar residues" evidence="5">
    <location>
        <begin position="448"/>
        <end position="466"/>
    </location>
</feature>
<evidence type="ECO:0000256" key="1">
    <source>
        <dbReference type="ARBA" id="ARBA00004141"/>
    </source>
</evidence>
<dbReference type="SMART" id="SM01417">
    <property type="entry name" value="Solute_trans_a"/>
    <property type="match status" value="1"/>
</dbReference>
<protein>
    <recommendedName>
        <fullName evidence="9">Transmembrane protein 184B</fullName>
    </recommendedName>
</protein>
<dbReference type="Pfam" id="PF03619">
    <property type="entry name" value="Solute_trans_a"/>
    <property type="match status" value="1"/>
</dbReference>
<feature type="transmembrane region" description="Helical" evidence="6">
    <location>
        <begin position="48"/>
        <end position="69"/>
    </location>
</feature>
<dbReference type="PANTHER" id="PTHR23423">
    <property type="entry name" value="ORGANIC SOLUTE TRANSPORTER-RELATED"/>
    <property type="match status" value="1"/>
</dbReference>
<feature type="region of interest" description="Disordered" evidence="5">
    <location>
        <begin position="488"/>
        <end position="529"/>
    </location>
</feature>
<feature type="transmembrane region" description="Helical" evidence="6">
    <location>
        <begin position="267"/>
        <end position="290"/>
    </location>
</feature>
<evidence type="ECO:0000256" key="2">
    <source>
        <dbReference type="ARBA" id="ARBA00022692"/>
    </source>
</evidence>
<comment type="subcellular location">
    <subcellularLocation>
        <location evidence="1">Membrane</location>
        <topology evidence="1">Multi-pass membrane protein</topology>
    </subcellularLocation>
</comment>
<feature type="transmembrane region" description="Helical" evidence="6">
    <location>
        <begin position="302"/>
        <end position="325"/>
    </location>
</feature>
<evidence type="ECO:0000313" key="7">
    <source>
        <dbReference type="EMBL" id="KAK2152728.1"/>
    </source>
</evidence>
<dbReference type="EMBL" id="JAODUP010000320">
    <property type="protein sequence ID" value="KAK2152728.1"/>
    <property type="molecule type" value="Genomic_DNA"/>
</dbReference>
<evidence type="ECO:0008006" key="9">
    <source>
        <dbReference type="Google" id="ProtNLM"/>
    </source>
</evidence>
<keyword evidence="3 6" id="KW-1133">Transmembrane helix</keyword>
<evidence type="ECO:0000256" key="5">
    <source>
        <dbReference type="SAM" id="MobiDB-lite"/>
    </source>
</evidence>
<sequence length="529" mass="58401">MDGNSSAAVAMATTMGMVPGVEDLTTLGVNNSDLTTGETNHTGHMSKIFLQTPAAQGIAGVFAFTAMLVTCHQRDKRLGQSGMCATYVGNEVPPSSIFPPHLCSIMSACKCQVTGHARGVGGSIYSHLRYYTCPNEQRWIVRILFIVPIYSFDSWISLMFFSNDNYYVYFNTIRDCYEAFVIYNFLSLCYEYLGGESSIMSEIRGKPIQNYKAVSTLVKPLTSRLPWELSQATLQFCIIKPVMAVITLILQAFGLYKDGDFSPHGGYLYITIVYNISISLALYALFLFYFATKELLHSYDPVLKFLTVKSVIFLSFWQGMLLAILEKAGVINPLYSEEGLKTAGVGTVAAGYQNFITCVEMLLAAIALRFAFPYNLYAQETVTHGRTVSLQSISSNLKETMNPKDIMADAIHNFHPQYQQYTQYQQHGDVKGPYEDLDYYSDRDATFQSREASPPGMQQSYQQSNGIMGPPTVGGAVSTSAAAAGVGQPTASNATIGNNALRQPNGNTMKKGSRFNEKTTLLSDDEEFQ</sequence>